<proteinExistence type="predicted"/>
<dbReference type="EMBL" id="WWCP01000006">
    <property type="protein sequence ID" value="MYM81820.1"/>
    <property type="molecule type" value="Genomic_DNA"/>
</dbReference>
<dbReference type="Gene3D" id="3.10.450.50">
    <property type="match status" value="1"/>
</dbReference>
<protein>
    <submittedName>
        <fullName evidence="3">SgcJ/EcaC family oxidoreductase</fullName>
    </submittedName>
</protein>
<dbReference type="InterPro" id="IPR013543">
    <property type="entry name" value="Ca/CaM-dep_prot_kinase-assoc"/>
</dbReference>
<dbReference type="AlphaFoldDB" id="A0A6L8MFQ2"/>
<dbReference type="CDD" id="cd00531">
    <property type="entry name" value="NTF2_like"/>
    <property type="match status" value="1"/>
</dbReference>
<sequence>MKRILISLVLAASAAVAHADGAPKFYAEVAQAPADKREAEIAALFDRWNAALATGDAAQVAALYAPDGVLEPTVSNEVRSTPAGIKDYFVKFLKMQPVGTINYRQIRLLGNESALDTGVYTFKLTKDGKTQHVQARYTYVYKKIDGGWKILNHHSSAMPEVAAH</sequence>
<evidence type="ECO:0000313" key="4">
    <source>
        <dbReference type="Proteomes" id="UP000474565"/>
    </source>
</evidence>
<comment type="caution">
    <text evidence="3">The sequence shown here is derived from an EMBL/GenBank/DDBJ whole genome shotgun (WGS) entry which is preliminary data.</text>
</comment>
<accession>A0A6L8MFQ2</accession>
<gene>
    <name evidence="3" type="ORF">GTP44_07590</name>
</gene>
<dbReference type="InterPro" id="IPR016887">
    <property type="entry name" value="UCP028470_steroid_isom-rel"/>
</dbReference>
<keyword evidence="1" id="KW-0732">Signal</keyword>
<dbReference type="InterPro" id="IPR032710">
    <property type="entry name" value="NTF2-like_dom_sf"/>
</dbReference>
<evidence type="ECO:0000256" key="1">
    <source>
        <dbReference type="SAM" id="SignalP"/>
    </source>
</evidence>
<evidence type="ECO:0000313" key="3">
    <source>
        <dbReference type="EMBL" id="MYM81820.1"/>
    </source>
</evidence>
<dbReference type="PIRSF" id="PIRSF028470">
    <property type="entry name" value="UCP028470"/>
    <property type="match status" value="1"/>
</dbReference>
<dbReference type="SUPFAM" id="SSF54427">
    <property type="entry name" value="NTF2-like"/>
    <property type="match status" value="1"/>
</dbReference>
<evidence type="ECO:0000259" key="2">
    <source>
        <dbReference type="Pfam" id="PF08332"/>
    </source>
</evidence>
<organism evidence="3 4">
    <name type="scientific">Duganella lactea</name>
    <dbReference type="NCBI Taxonomy" id="2692173"/>
    <lineage>
        <taxon>Bacteria</taxon>
        <taxon>Pseudomonadati</taxon>
        <taxon>Pseudomonadota</taxon>
        <taxon>Betaproteobacteria</taxon>
        <taxon>Burkholderiales</taxon>
        <taxon>Oxalobacteraceae</taxon>
        <taxon>Telluria group</taxon>
        <taxon>Duganella</taxon>
    </lineage>
</organism>
<dbReference type="Proteomes" id="UP000474565">
    <property type="component" value="Unassembled WGS sequence"/>
</dbReference>
<feature type="domain" description="Calcium/calmodulin-dependent protein kinase II association-domain" evidence="2">
    <location>
        <begin position="37"/>
        <end position="159"/>
    </location>
</feature>
<dbReference type="InterPro" id="IPR011944">
    <property type="entry name" value="Steroid_delta5-4_isomerase"/>
</dbReference>
<dbReference type="GO" id="GO:0004683">
    <property type="term" value="F:calcium/calmodulin-dependent protein kinase activity"/>
    <property type="evidence" value="ECO:0007669"/>
    <property type="project" value="InterPro"/>
</dbReference>
<dbReference type="GO" id="GO:0005516">
    <property type="term" value="F:calmodulin binding"/>
    <property type="evidence" value="ECO:0007669"/>
    <property type="project" value="InterPro"/>
</dbReference>
<dbReference type="Pfam" id="PF08332">
    <property type="entry name" value="CaMKII_AD"/>
    <property type="match status" value="1"/>
</dbReference>
<reference evidence="3 4" key="1">
    <citation type="submission" date="2019-12" db="EMBL/GenBank/DDBJ databases">
        <title>Novel species isolated from a subtropical stream in China.</title>
        <authorList>
            <person name="Lu H."/>
        </authorList>
    </citation>
    <scope>NUCLEOTIDE SEQUENCE [LARGE SCALE GENOMIC DNA]</scope>
    <source>
        <strain evidence="3 4">FT50W</strain>
    </source>
</reference>
<feature type="signal peptide" evidence="1">
    <location>
        <begin position="1"/>
        <end position="19"/>
    </location>
</feature>
<dbReference type="RefSeq" id="WP_161018952.1">
    <property type="nucleotide sequence ID" value="NZ_WWCP01000006.1"/>
</dbReference>
<dbReference type="NCBIfam" id="TIGR02246">
    <property type="entry name" value="SgcJ/EcaC family oxidoreductase"/>
    <property type="match status" value="1"/>
</dbReference>
<feature type="chain" id="PRO_5026720457" evidence="1">
    <location>
        <begin position="20"/>
        <end position="164"/>
    </location>
</feature>
<name>A0A6L8MFQ2_9BURK</name>